<evidence type="ECO:0000313" key="1">
    <source>
        <dbReference type="EMBL" id="MBX59798.1"/>
    </source>
</evidence>
<proteinExistence type="predicted"/>
<name>A0A2P2PYI9_RHIMU</name>
<accession>A0A2P2PYI9</accession>
<organism evidence="1">
    <name type="scientific">Rhizophora mucronata</name>
    <name type="common">Asiatic mangrove</name>
    <dbReference type="NCBI Taxonomy" id="61149"/>
    <lineage>
        <taxon>Eukaryota</taxon>
        <taxon>Viridiplantae</taxon>
        <taxon>Streptophyta</taxon>
        <taxon>Embryophyta</taxon>
        <taxon>Tracheophyta</taxon>
        <taxon>Spermatophyta</taxon>
        <taxon>Magnoliopsida</taxon>
        <taxon>eudicotyledons</taxon>
        <taxon>Gunneridae</taxon>
        <taxon>Pentapetalae</taxon>
        <taxon>rosids</taxon>
        <taxon>fabids</taxon>
        <taxon>Malpighiales</taxon>
        <taxon>Rhizophoraceae</taxon>
        <taxon>Rhizophora</taxon>
    </lineage>
</organism>
<reference evidence="1" key="1">
    <citation type="submission" date="2018-02" db="EMBL/GenBank/DDBJ databases">
        <title>Rhizophora mucronata_Transcriptome.</title>
        <authorList>
            <person name="Meera S.P."/>
            <person name="Sreeshan A."/>
            <person name="Augustine A."/>
        </authorList>
    </citation>
    <scope>NUCLEOTIDE SEQUENCE</scope>
    <source>
        <tissue evidence="1">Leaf</tissue>
    </source>
</reference>
<dbReference type="EMBL" id="GGEC01079314">
    <property type="protein sequence ID" value="MBX59798.1"/>
    <property type="molecule type" value="Transcribed_RNA"/>
</dbReference>
<dbReference type="AlphaFoldDB" id="A0A2P2PYI9"/>
<protein>
    <submittedName>
        <fullName evidence="1">Uncharacterized protein</fullName>
    </submittedName>
</protein>
<sequence>MVFHNGNNNSKTLIPKLTRFGVNLFPHSVTTLRLKLCCTILKTSFFNLMPGLKPWMTQSPMGTITNSYCNMRWLATWLILALSNLPGKNGKVSVIQSFG</sequence>